<dbReference type="PANTHER" id="PTHR33116">
    <property type="entry name" value="REVERSE TRANSCRIPTASE ZINC-BINDING DOMAIN-CONTAINING PROTEIN-RELATED-RELATED"/>
    <property type="match status" value="1"/>
</dbReference>
<dbReference type="STRING" id="93759.A0A1R3JHY5"/>
<dbReference type="OrthoDB" id="1000481at2759"/>
<name>A0A1R3JHY5_9ROSI</name>
<gene>
    <name evidence="1" type="ORF">COLO4_16327</name>
</gene>
<keyword evidence="1" id="KW-0548">Nucleotidyltransferase</keyword>
<dbReference type="AlphaFoldDB" id="A0A1R3JHY5"/>
<keyword evidence="1" id="KW-0695">RNA-directed DNA polymerase</keyword>
<sequence length="156" mass="17375">MFADDIFLFASADKKSTKAIKTVLETFCSESSQSISLAKSKVFFSPNTDPCLKNWITSTLGIGETNNLGRATLIKSTTCSIPAYYMQTMALPRSICNNLDKIIRNFLWGSSENFRKLHRINWNIITKPVDLGGLGIKKASANNSAFFDKTQLPFHP</sequence>
<dbReference type="GO" id="GO:0003964">
    <property type="term" value="F:RNA-directed DNA polymerase activity"/>
    <property type="evidence" value="ECO:0007669"/>
    <property type="project" value="UniProtKB-KW"/>
</dbReference>
<keyword evidence="1" id="KW-0808">Transferase</keyword>
<reference evidence="2" key="1">
    <citation type="submission" date="2013-09" db="EMBL/GenBank/DDBJ databases">
        <title>Corchorus olitorius genome sequencing.</title>
        <authorList>
            <person name="Alam M."/>
            <person name="Haque M.S."/>
            <person name="Islam M.S."/>
            <person name="Emdad E.M."/>
            <person name="Islam M.M."/>
            <person name="Ahmed B."/>
            <person name="Halim A."/>
            <person name="Hossen Q.M.M."/>
            <person name="Hossain M.Z."/>
            <person name="Ahmed R."/>
            <person name="Khan M.M."/>
            <person name="Islam R."/>
            <person name="Rashid M.M."/>
            <person name="Khan S.A."/>
            <person name="Rahman M.S."/>
            <person name="Alam M."/>
            <person name="Yahiya A.S."/>
            <person name="Khan M.S."/>
            <person name="Azam M.S."/>
            <person name="Haque T."/>
            <person name="Lashkar M.Z.H."/>
            <person name="Akhand A.I."/>
            <person name="Morshed G."/>
            <person name="Roy S."/>
            <person name="Uddin K.S."/>
            <person name="Rabeya T."/>
            <person name="Hossain A.S."/>
            <person name="Chowdhury A."/>
            <person name="Snigdha A.R."/>
            <person name="Mortoza M.S."/>
            <person name="Matin S.A."/>
            <person name="Hoque S.M.E."/>
            <person name="Islam M.K."/>
            <person name="Roy D.K."/>
            <person name="Haider R."/>
            <person name="Moosa M.M."/>
            <person name="Elias S.M."/>
            <person name="Hasan A.M."/>
            <person name="Jahan S."/>
            <person name="Shafiuddin M."/>
            <person name="Mahmood N."/>
            <person name="Shommy N.S."/>
        </authorList>
    </citation>
    <scope>NUCLEOTIDE SEQUENCE [LARGE SCALE GENOMIC DNA]</scope>
    <source>
        <strain evidence="2">cv. O-4</strain>
    </source>
</reference>
<comment type="caution">
    <text evidence="1">The sequence shown here is derived from an EMBL/GenBank/DDBJ whole genome shotgun (WGS) entry which is preliminary data.</text>
</comment>
<evidence type="ECO:0000313" key="1">
    <source>
        <dbReference type="EMBL" id="OMO94452.1"/>
    </source>
</evidence>
<organism evidence="1 2">
    <name type="scientific">Corchorus olitorius</name>
    <dbReference type="NCBI Taxonomy" id="93759"/>
    <lineage>
        <taxon>Eukaryota</taxon>
        <taxon>Viridiplantae</taxon>
        <taxon>Streptophyta</taxon>
        <taxon>Embryophyta</taxon>
        <taxon>Tracheophyta</taxon>
        <taxon>Spermatophyta</taxon>
        <taxon>Magnoliopsida</taxon>
        <taxon>eudicotyledons</taxon>
        <taxon>Gunneridae</taxon>
        <taxon>Pentapetalae</taxon>
        <taxon>rosids</taxon>
        <taxon>malvids</taxon>
        <taxon>Malvales</taxon>
        <taxon>Malvaceae</taxon>
        <taxon>Grewioideae</taxon>
        <taxon>Apeibeae</taxon>
        <taxon>Corchorus</taxon>
    </lineage>
</organism>
<dbReference type="PANTHER" id="PTHR33116:SF70">
    <property type="entry name" value="NON-LTR RETROELEMENT REVERSE TRANSCRIPTASE-LIKE PROTEIN"/>
    <property type="match status" value="1"/>
</dbReference>
<dbReference type="EMBL" id="AWUE01016043">
    <property type="protein sequence ID" value="OMO94452.1"/>
    <property type="molecule type" value="Genomic_DNA"/>
</dbReference>
<protein>
    <submittedName>
        <fullName evidence="1">Reverse transcriptase</fullName>
    </submittedName>
</protein>
<proteinExistence type="predicted"/>
<evidence type="ECO:0000313" key="2">
    <source>
        <dbReference type="Proteomes" id="UP000187203"/>
    </source>
</evidence>
<dbReference type="Proteomes" id="UP000187203">
    <property type="component" value="Unassembled WGS sequence"/>
</dbReference>
<accession>A0A1R3JHY5</accession>
<keyword evidence="2" id="KW-1185">Reference proteome</keyword>